<feature type="compositionally biased region" description="Basic and acidic residues" evidence="8">
    <location>
        <begin position="9"/>
        <end position="23"/>
    </location>
</feature>
<dbReference type="GO" id="GO:0016020">
    <property type="term" value="C:membrane"/>
    <property type="evidence" value="ECO:0007669"/>
    <property type="project" value="UniProtKB-SubCell"/>
</dbReference>
<evidence type="ECO:0000256" key="8">
    <source>
        <dbReference type="SAM" id="MobiDB-lite"/>
    </source>
</evidence>
<evidence type="ECO:0000313" key="11">
    <source>
        <dbReference type="Proteomes" id="UP000322077"/>
    </source>
</evidence>
<dbReference type="InterPro" id="IPR005279">
    <property type="entry name" value="Dipep/tripep_permease"/>
</dbReference>
<keyword evidence="11" id="KW-1185">Reference proteome</keyword>
<dbReference type="PANTHER" id="PTHR11654">
    <property type="entry name" value="OLIGOPEPTIDE TRANSPORTER-RELATED"/>
    <property type="match status" value="1"/>
</dbReference>
<dbReference type="PROSITE" id="PS01023">
    <property type="entry name" value="PTR2_2"/>
    <property type="match status" value="1"/>
</dbReference>
<dbReference type="GO" id="GO:0006857">
    <property type="term" value="P:oligopeptide transport"/>
    <property type="evidence" value="ECO:0007669"/>
    <property type="project" value="InterPro"/>
</dbReference>
<evidence type="ECO:0000256" key="7">
    <source>
        <dbReference type="RuleBase" id="RU003755"/>
    </source>
</evidence>
<dbReference type="InterPro" id="IPR036259">
    <property type="entry name" value="MFS_trans_sf"/>
</dbReference>
<dbReference type="Gene3D" id="1.20.1250.20">
    <property type="entry name" value="MFS general substrate transporter like domains"/>
    <property type="match status" value="2"/>
</dbReference>
<comment type="subcellular location">
    <subcellularLocation>
        <location evidence="1 7">Membrane</location>
        <topology evidence="1 7">Multi-pass membrane protein</topology>
    </subcellularLocation>
</comment>
<dbReference type="CDD" id="cd17346">
    <property type="entry name" value="MFS_DtpA_like"/>
    <property type="match status" value="1"/>
</dbReference>
<feature type="transmembrane region" description="Helical" evidence="9">
    <location>
        <begin position="229"/>
        <end position="253"/>
    </location>
</feature>
<feature type="transmembrane region" description="Helical" evidence="9">
    <location>
        <begin position="330"/>
        <end position="358"/>
    </location>
</feature>
<feature type="transmembrane region" description="Helical" evidence="9">
    <location>
        <begin position="482"/>
        <end position="504"/>
    </location>
</feature>
<feature type="transmembrane region" description="Helical" evidence="9">
    <location>
        <begin position="259"/>
        <end position="278"/>
    </location>
</feature>
<feature type="transmembrane region" description="Helical" evidence="9">
    <location>
        <begin position="420"/>
        <end position="439"/>
    </location>
</feature>
<feature type="region of interest" description="Disordered" evidence="8">
    <location>
        <begin position="1"/>
        <end position="23"/>
    </location>
</feature>
<dbReference type="GO" id="GO:1904680">
    <property type="term" value="F:peptide transmembrane transporter activity"/>
    <property type="evidence" value="ECO:0007669"/>
    <property type="project" value="InterPro"/>
</dbReference>
<reference evidence="10 11" key="1">
    <citation type="submission" date="2019-08" db="EMBL/GenBank/DDBJ databases">
        <authorList>
            <person name="Wang G."/>
            <person name="Xu Z."/>
        </authorList>
    </citation>
    <scope>NUCLEOTIDE SEQUENCE [LARGE SCALE GENOMIC DNA]</scope>
    <source>
        <strain evidence="10 11">ZX</strain>
    </source>
</reference>
<feature type="transmembrane region" description="Helical" evidence="9">
    <location>
        <begin position="560"/>
        <end position="581"/>
    </location>
</feature>
<keyword evidence="6 9" id="KW-0472">Membrane</keyword>
<feature type="transmembrane region" description="Helical" evidence="9">
    <location>
        <begin position="298"/>
        <end position="318"/>
    </location>
</feature>
<keyword evidence="3 7" id="KW-0812">Transmembrane</keyword>
<comment type="caution">
    <text evidence="10">The sequence shown here is derived from an EMBL/GenBank/DDBJ whole genome shotgun (WGS) entry which is preliminary data.</text>
</comment>
<sequence>MVDTPTADNPREPDISHVNPTDEKTWFGHPRQLARLFTTEAMERFGFYGMRALLALYLSKHFLFSDQTTNGLYGGFTALVYLTPLVGGMIADRYLGSKQSVKFGAILMSLGYLTLCFGGPTAKPYATIEGQRYEVVVGESGAQSVVDGGRQLAIKGQDDGSVQLVAPDGSVARTVAKGGFASGADRSHFYTMLTLIALSMVTIGNGFFKPNISTIVGALYAVGDRRRDAGFTIFYMGINLGSLFSQILCPFLAVAVGWWAGFGLAAIGMMLSWALIQFSGAQLAGYGDPPAGASGRNLWIYVGAVLAVPVAWFLFVNLMNAPAAAEGSGIVGYLIALPLMGKVLFTTFLIAVIAIPIWSLKVGNKVEFQMMLAAIVLIVFNVVFWTLFEQAGSSLTLFADRNTDLSVFGLFTMTAGQTQFFNALFIVLLAPLTSVLWNALGKRGLEPSIPIKFAIALAGVGLGFLALVWGTKYAGPDFKVTVWWLALLYLIHSAAELCISPVGLSMITKLSIARVVGLMMGVWFLSISCAQYVAGVVAQVASVETVGGQVTNLKVSLETYAGVFQTIGIASVVIGGVLFVLSPVIKKWMHGVQ</sequence>
<feature type="transmembrane region" description="Helical" evidence="9">
    <location>
        <begin position="189"/>
        <end position="208"/>
    </location>
</feature>
<evidence type="ECO:0000256" key="3">
    <source>
        <dbReference type="ARBA" id="ARBA00022692"/>
    </source>
</evidence>
<feature type="transmembrane region" description="Helical" evidence="9">
    <location>
        <begin position="370"/>
        <end position="388"/>
    </location>
</feature>
<keyword evidence="4" id="KW-0653">Protein transport</keyword>
<keyword evidence="7" id="KW-0813">Transport</keyword>
<dbReference type="AlphaFoldDB" id="A0A5D9CBT4"/>
<gene>
    <name evidence="10" type="ORF">FYJ91_01055</name>
</gene>
<protein>
    <submittedName>
        <fullName evidence="10">Peptide MFS transporter</fullName>
    </submittedName>
</protein>
<proteinExistence type="inferred from homology"/>
<evidence type="ECO:0000256" key="2">
    <source>
        <dbReference type="ARBA" id="ARBA00005982"/>
    </source>
</evidence>
<feature type="transmembrane region" description="Helical" evidence="9">
    <location>
        <begin position="103"/>
        <end position="122"/>
    </location>
</feature>
<evidence type="ECO:0000256" key="4">
    <source>
        <dbReference type="ARBA" id="ARBA00022856"/>
    </source>
</evidence>
<dbReference type="InterPro" id="IPR018456">
    <property type="entry name" value="PTR2_symporter_CS"/>
</dbReference>
<dbReference type="InterPro" id="IPR000109">
    <property type="entry name" value="POT_fam"/>
</dbReference>
<evidence type="ECO:0000256" key="1">
    <source>
        <dbReference type="ARBA" id="ARBA00004141"/>
    </source>
</evidence>
<feature type="transmembrane region" description="Helical" evidence="9">
    <location>
        <begin position="70"/>
        <end position="91"/>
    </location>
</feature>
<accession>A0A5D9CBT4</accession>
<evidence type="ECO:0000256" key="6">
    <source>
        <dbReference type="ARBA" id="ARBA00023136"/>
    </source>
</evidence>
<evidence type="ECO:0000256" key="5">
    <source>
        <dbReference type="ARBA" id="ARBA00022989"/>
    </source>
</evidence>
<organism evidence="10 11">
    <name type="scientific">Sphingomonas montanisoli</name>
    <dbReference type="NCBI Taxonomy" id="2606412"/>
    <lineage>
        <taxon>Bacteria</taxon>
        <taxon>Pseudomonadati</taxon>
        <taxon>Pseudomonadota</taxon>
        <taxon>Alphaproteobacteria</taxon>
        <taxon>Sphingomonadales</taxon>
        <taxon>Sphingomonadaceae</taxon>
        <taxon>Sphingomonas</taxon>
    </lineage>
</organism>
<comment type="similarity">
    <text evidence="2 7">Belongs to the major facilitator superfamily. Proton-dependent oligopeptide transporter (POT/PTR) (TC 2.A.17) family.</text>
</comment>
<feature type="transmembrane region" description="Helical" evidence="9">
    <location>
        <begin position="516"/>
        <end position="540"/>
    </location>
</feature>
<evidence type="ECO:0000313" key="10">
    <source>
        <dbReference type="EMBL" id="TZG28767.1"/>
    </source>
</evidence>
<dbReference type="EMBL" id="VTOU01000001">
    <property type="protein sequence ID" value="TZG28767.1"/>
    <property type="molecule type" value="Genomic_DNA"/>
</dbReference>
<keyword evidence="4" id="KW-0571">Peptide transport</keyword>
<evidence type="ECO:0000256" key="9">
    <source>
        <dbReference type="SAM" id="Phobius"/>
    </source>
</evidence>
<dbReference type="RefSeq" id="WP_149520432.1">
    <property type="nucleotide sequence ID" value="NZ_VTOU01000001.1"/>
</dbReference>
<feature type="transmembrane region" description="Helical" evidence="9">
    <location>
        <begin position="451"/>
        <end position="470"/>
    </location>
</feature>
<dbReference type="SUPFAM" id="SSF103473">
    <property type="entry name" value="MFS general substrate transporter"/>
    <property type="match status" value="1"/>
</dbReference>
<name>A0A5D9CBT4_9SPHN</name>
<dbReference type="Pfam" id="PF00854">
    <property type="entry name" value="PTR2"/>
    <property type="match status" value="1"/>
</dbReference>
<keyword evidence="5 9" id="KW-1133">Transmembrane helix</keyword>
<dbReference type="NCBIfam" id="TIGR00924">
    <property type="entry name" value="yjdL_sub1_fam"/>
    <property type="match status" value="1"/>
</dbReference>
<dbReference type="Proteomes" id="UP000322077">
    <property type="component" value="Unassembled WGS sequence"/>
</dbReference>